<dbReference type="PANTHER" id="PTHR34595">
    <property type="entry name" value="BLR5612 PROTEIN"/>
    <property type="match status" value="1"/>
</dbReference>
<dbReference type="Pfam" id="PF04168">
    <property type="entry name" value="Alpha-E"/>
    <property type="match status" value="1"/>
</dbReference>
<name>A0A086ZMQ6_9BIFI</name>
<evidence type="ECO:0000313" key="3">
    <source>
        <dbReference type="EMBL" id="KFI47806.1"/>
    </source>
</evidence>
<dbReference type="RefSeq" id="WP_033493955.1">
    <property type="nucleotide sequence ID" value="NZ_JDUU01000011.1"/>
</dbReference>
<feature type="domain" description="DUF403" evidence="1">
    <location>
        <begin position="486"/>
        <end position="645"/>
    </location>
</feature>
<dbReference type="OrthoDB" id="9803842at2"/>
<dbReference type="Proteomes" id="UP000029108">
    <property type="component" value="Unassembled WGS sequence"/>
</dbReference>
<keyword evidence="4" id="KW-1185">Reference proteome</keyword>
<evidence type="ECO:0000259" key="2">
    <source>
        <dbReference type="Pfam" id="PF04174"/>
    </source>
</evidence>
<dbReference type="STRING" id="1437608.GCA_000771645_00385"/>
<dbReference type="Gene3D" id="3.40.50.11290">
    <property type="match status" value="1"/>
</dbReference>
<gene>
    <name evidence="3" type="ORF">BBIA_2278</name>
</gene>
<dbReference type="eggNOG" id="COG2307">
    <property type="taxonomic scope" value="Bacteria"/>
</dbReference>
<dbReference type="AlphaFoldDB" id="A0A086ZMQ6"/>
<accession>A0A086ZMQ6</accession>
<dbReference type="SUPFAM" id="SSF56059">
    <property type="entry name" value="Glutathione synthetase ATP-binding domain-like"/>
    <property type="match status" value="1"/>
</dbReference>
<dbReference type="PANTHER" id="PTHR34595:SF7">
    <property type="entry name" value="SLL1039 PROTEIN"/>
    <property type="match status" value="1"/>
</dbReference>
<dbReference type="InterPro" id="IPR051680">
    <property type="entry name" value="ATP-dep_Glu-Cys_Ligase-2"/>
</dbReference>
<dbReference type="eggNOG" id="COG2308">
    <property type="taxonomic scope" value="Bacteria"/>
</dbReference>
<sequence>MVESALQLAGELVNRREAINRELSRNGVRFGVYKNGEYHDRLFPYDPIPRIIESDEFDQLEAGLKQRVNALNAYLKDIYSDKRIIHDGVIPEEYVYTSAGYFPQVNGVTPPGGIFAHIAGEDLVQGEDGRWWVLEDNLRIPSGASYPLFARDIERRTNPKLFREVHVRDNRDYPRLLRKAMDFVSTEGIAVVLTPGRYNSAFFEHAYLAEKTGAALAFPEDLEVVDNKLYFLDYAGRKHRVGAVYRRLSDEYLDPFAFNPDSVIGVPGLLSAYRSGNVAIINAPGNGAADDKAIYYFVPQMIKYYLGEEPILHNAPTYMPMFDADRKTVLDRIGELVIKDVAEAGGYGVVFGSSLDHAAREELADRIKAEPRRFIAQEVIQFRDIDVIDPKTGEASPRKADLRAFVVTGQNTHVWYSGLTRYSSVPGQMIVNSSQGGGFKDTWVLAPEHGTASHDRTLQRSESVASVNLIPHSRKHTLSLVTASKADNLYWLGRYTERAFTTLVQFFPFYDRVMDTDVDAFRPFARALDLPEDFEDFDGFIHSFLYDGSNPDSVRSAIVAAFNNAVVLRPELTSRLLQYIELAVTNITEAAERSDSAEDIYSQRDIADDMLAFWGGVENSTVDITLKAFIFIGKYLERIDLYTRFHLSADELDAPLAKLETYSKALDGMPLPQCFGSGISWLLGQLPDRGYPELTARLQAFLDDFNTRAASGELKDTNALSSMNMDAKRP</sequence>
<reference evidence="3 4" key="1">
    <citation type="submission" date="2014-03" db="EMBL/GenBank/DDBJ databases">
        <title>Genomics of Bifidobacteria.</title>
        <authorList>
            <person name="Ventura M."/>
            <person name="Milani C."/>
            <person name="Lugli G.A."/>
        </authorList>
    </citation>
    <scope>NUCLEOTIDE SEQUENCE [LARGE SCALE GENOMIC DNA]</scope>
    <source>
        <strain evidence="3 4">DSM 23969</strain>
    </source>
</reference>
<evidence type="ECO:0000259" key="1">
    <source>
        <dbReference type="Pfam" id="PF04168"/>
    </source>
</evidence>
<dbReference type="InterPro" id="IPR007302">
    <property type="entry name" value="CP_ATPgrasp"/>
</dbReference>
<feature type="domain" description="Circularly permuted ATPgrasp" evidence="2">
    <location>
        <begin position="49"/>
        <end position="377"/>
    </location>
</feature>
<organism evidence="3 4">
    <name type="scientific">Bifidobacterium biavatii DSM 23969</name>
    <dbReference type="NCBI Taxonomy" id="1437608"/>
    <lineage>
        <taxon>Bacteria</taxon>
        <taxon>Bacillati</taxon>
        <taxon>Actinomycetota</taxon>
        <taxon>Actinomycetes</taxon>
        <taxon>Bifidobacteriales</taxon>
        <taxon>Bifidobacteriaceae</taxon>
        <taxon>Bifidobacterium</taxon>
    </lineage>
</organism>
<proteinExistence type="predicted"/>
<comment type="caution">
    <text evidence="3">The sequence shown here is derived from an EMBL/GenBank/DDBJ whole genome shotgun (WGS) entry which is preliminary data.</text>
</comment>
<protein>
    <submittedName>
        <fullName evidence="3">Circularly permuted ATPgrasp domain protein</fullName>
    </submittedName>
</protein>
<evidence type="ECO:0000313" key="4">
    <source>
        <dbReference type="Proteomes" id="UP000029108"/>
    </source>
</evidence>
<dbReference type="Pfam" id="PF04174">
    <property type="entry name" value="CP_ATPgrasp_1"/>
    <property type="match status" value="1"/>
</dbReference>
<dbReference type="InterPro" id="IPR007296">
    <property type="entry name" value="DUF403"/>
</dbReference>
<dbReference type="EMBL" id="JGYN01000031">
    <property type="protein sequence ID" value="KFI47806.1"/>
    <property type="molecule type" value="Genomic_DNA"/>
</dbReference>
<dbReference type="Gene3D" id="3.30.1490.270">
    <property type="match status" value="1"/>
</dbReference>